<dbReference type="PROSITE" id="PS50048">
    <property type="entry name" value="ZN2_CY6_FUNGAL_2"/>
    <property type="match status" value="1"/>
</dbReference>
<evidence type="ECO:0000313" key="10">
    <source>
        <dbReference type="EMBL" id="PVH95360.1"/>
    </source>
</evidence>
<evidence type="ECO:0000256" key="2">
    <source>
        <dbReference type="ARBA" id="ARBA00022723"/>
    </source>
</evidence>
<evidence type="ECO:0000256" key="7">
    <source>
        <dbReference type="ARBA" id="ARBA00023242"/>
    </source>
</evidence>
<dbReference type="GO" id="GO:0045944">
    <property type="term" value="P:positive regulation of transcription by RNA polymerase II"/>
    <property type="evidence" value="ECO:0007669"/>
    <property type="project" value="TreeGrafter"/>
</dbReference>
<keyword evidence="5" id="KW-0238">DNA-binding</keyword>
<evidence type="ECO:0000313" key="11">
    <source>
        <dbReference type="Proteomes" id="UP000244855"/>
    </source>
</evidence>
<keyword evidence="3" id="KW-0862">Zinc</keyword>
<keyword evidence="2" id="KW-0479">Metal-binding</keyword>
<evidence type="ECO:0000256" key="5">
    <source>
        <dbReference type="ARBA" id="ARBA00023125"/>
    </source>
</evidence>
<organism evidence="10 11">
    <name type="scientific">Periconia macrospinosa</name>
    <dbReference type="NCBI Taxonomy" id="97972"/>
    <lineage>
        <taxon>Eukaryota</taxon>
        <taxon>Fungi</taxon>
        <taxon>Dikarya</taxon>
        <taxon>Ascomycota</taxon>
        <taxon>Pezizomycotina</taxon>
        <taxon>Dothideomycetes</taxon>
        <taxon>Pleosporomycetidae</taxon>
        <taxon>Pleosporales</taxon>
        <taxon>Massarineae</taxon>
        <taxon>Periconiaceae</taxon>
        <taxon>Periconia</taxon>
    </lineage>
</organism>
<dbReference type="PANTHER" id="PTHR47782">
    <property type="entry name" value="ZN(II)2CYS6 TRANSCRIPTION FACTOR (EUROFUNG)-RELATED"/>
    <property type="match status" value="1"/>
</dbReference>
<dbReference type="InterPro" id="IPR036864">
    <property type="entry name" value="Zn2-C6_fun-type_DNA-bd_sf"/>
</dbReference>
<dbReference type="InterPro" id="IPR052202">
    <property type="entry name" value="Yeast_MetPath_Reg"/>
</dbReference>
<evidence type="ECO:0000256" key="4">
    <source>
        <dbReference type="ARBA" id="ARBA00023015"/>
    </source>
</evidence>
<dbReference type="GO" id="GO:0006351">
    <property type="term" value="P:DNA-templated transcription"/>
    <property type="evidence" value="ECO:0007669"/>
    <property type="project" value="InterPro"/>
</dbReference>
<dbReference type="GO" id="GO:0008270">
    <property type="term" value="F:zinc ion binding"/>
    <property type="evidence" value="ECO:0007669"/>
    <property type="project" value="InterPro"/>
</dbReference>
<dbReference type="CDD" id="cd12148">
    <property type="entry name" value="fungal_TF_MHR"/>
    <property type="match status" value="1"/>
</dbReference>
<dbReference type="GO" id="GO:0005634">
    <property type="term" value="C:nucleus"/>
    <property type="evidence" value="ECO:0007669"/>
    <property type="project" value="UniProtKB-SubCell"/>
</dbReference>
<dbReference type="Pfam" id="PF04082">
    <property type="entry name" value="Fungal_trans"/>
    <property type="match status" value="1"/>
</dbReference>
<dbReference type="STRING" id="97972.A0A2V1DB77"/>
<dbReference type="Proteomes" id="UP000244855">
    <property type="component" value="Unassembled WGS sequence"/>
</dbReference>
<dbReference type="GO" id="GO:0043565">
    <property type="term" value="F:sequence-specific DNA binding"/>
    <property type="evidence" value="ECO:0007669"/>
    <property type="project" value="TreeGrafter"/>
</dbReference>
<feature type="domain" description="Zn(2)-C6 fungal-type" evidence="9">
    <location>
        <begin position="13"/>
        <end position="42"/>
    </location>
</feature>
<dbReference type="AlphaFoldDB" id="A0A2V1DB77"/>
<evidence type="ECO:0000256" key="1">
    <source>
        <dbReference type="ARBA" id="ARBA00004123"/>
    </source>
</evidence>
<proteinExistence type="predicted"/>
<evidence type="ECO:0000259" key="9">
    <source>
        <dbReference type="PROSITE" id="PS50048"/>
    </source>
</evidence>
<dbReference type="GO" id="GO:0000981">
    <property type="term" value="F:DNA-binding transcription factor activity, RNA polymerase II-specific"/>
    <property type="evidence" value="ECO:0007669"/>
    <property type="project" value="InterPro"/>
</dbReference>
<dbReference type="EMBL" id="KZ805499">
    <property type="protein sequence ID" value="PVH95360.1"/>
    <property type="molecule type" value="Genomic_DNA"/>
</dbReference>
<dbReference type="PANTHER" id="PTHR47782:SF1">
    <property type="entry name" value="PYRIMIDINE PATHWAY REGULATORY PROTEIN 1"/>
    <property type="match status" value="1"/>
</dbReference>
<dbReference type="Pfam" id="PF00172">
    <property type="entry name" value="Zn_clus"/>
    <property type="match status" value="1"/>
</dbReference>
<keyword evidence="11" id="KW-1185">Reference proteome</keyword>
<sequence>MHSRLKVRRRVLACARCRRRKLSCDGKVPACTRCLDAGVPCVGFDSSTQSEAPRSIADFLESHIRSLDAPGSPASLRHPPPRPTMAFSPAASHNSDAHHPPSTYDQKSTYADGLVNQAIEDITPSFLGISKTTPILSCVVKGTQLPSRKGPVGSNDLDENHPKSIMNPHPSANTLDGIDHKTANGLFANYLDRVITQYPIYHRNDVTAAFNSIYHPASNPGHDSPRNRYIVSIIMAISLSTAARTKQKKANALAYTLVHQAMQHIPSVATNDISGLQAILLLTQYIFLNPKMADLWLLTGLISQAVIDLGLHHELPNDPKISTYQRDMRRRLFWCAWEMEVGVCSIFQRPVNLPIRNIEVAFPVEVDDVAITQNRIDYTGRVSKFTSRRICLFRLIEAEICAITRHGDPIPPQFSSLGHWMQDCEQRILEWQREIYASAAANQDQGFRERWKEMTLYSDIAVPYVLVCLYRPSPVNPSPATSQLMIAFVNAVKVAEGYWQQHNADFGRIKYVFHPCHHVFNSADVFLRALQRCKQEISEKYSWKTVEQWMGHFSACFLVIAERWAVAKRCLEEYERELVGIKKEYTDFLAQKAAIVPPITPMREAVGGFYTYPNTVDESCSMNYWNVFNPATTGDATDLLPAASYNLPHDWNQEFSFNFVDLDQKLVSLGPS</sequence>
<dbReference type="SMART" id="SM00906">
    <property type="entry name" value="Fungal_trans"/>
    <property type="match status" value="1"/>
</dbReference>
<evidence type="ECO:0000256" key="3">
    <source>
        <dbReference type="ARBA" id="ARBA00022833"/>
    </source>
</evidence>
<dbReference type="PROSITE" id="PS00463">
    <property type="entry name" value="ZN2_CY6_FUNGAL_1"/>
    <property type="match status" value="1"/>
</dbReference>
<feature type="region of interest" description="Disordered" evidence="8">
    <location>
        <begin position="67"/>
        <end position="108"/>
    </location>
</feature>
<keyword evidence="6" id="KW-0804">Transcription</keyword>
<reference evidence="10 11" key="1">
    <citation type="journal article" date="2018" name="Sci. Rep.">
        <title>Comparative genomics provides insights into the lifestyle and reveals functional heterogeneity of dark septate endophytic fungi.</title>
        <authorList>
            <person name="Knapp D.G."/>
            <person name="Nemeth J.B."/>
            <person name="Barry K."/>
            <person name="Hainaut M."/>
            <person name="Henrissat B."/>
            <person name="Johnson J."/>
            <person name="Kuo A."/>
            <person name="Lim J.H.P."/>
            <person name="Lipzen A."/>
            <person name="Nolan M."/>
            <person name="Ohm R.A."/>
            <person name="Tamas L."/>
            <person name="Grigoriev I.V."/>
            <person name="Spatafora J.W."/>
            <person name="Nagy L.G."/>
            <person name="Kovacs G.M."/>
        </authorList>
    </citation>
    <scope>NUCLEOTIDE SEQUENCE [LARGE SCALE GENOMIC DNA]</scope>
    <source>
        <strain evidence="10 11">DSE2036</strain>
    </source>
</reference>
<dbReference type="Gene3D" id="4.10.240.10">
    <property type="entry name" value="Zn(2)-C6 fungal-type DNA-binding domain"/>
    <property type="match status" value="1"/>
</dbReference>
<dbReference type="SUPFAM" id="SSF57701">
    <property type="entry name" value="Zn2/Cys6 DNA-binding domain"/>
    <property type="match status" value="1"/>
</dbReference>
<name>A0A2V1DB77_9PLEO</name>
<dbReference type="OrthoDB" id="2123952at2759"/>
<gene>
    <name evidence="10" type="ORF">DM02DRAFT_645367</name>
</gene>
<keyword evidence="7" id="KW-0539">Nucleus</keyword>
<comment type="subcellular location">
    <subcellularLocation>
        <location evidence="1">Nucleus</location>
    </subcellularLocation>
</comment>
<dbReference type="SMART" id="SM00066">
    <property type="entry name" value="GAL4"/>
    <property type="match status" value="1"/>
</dbReference>
<dbReference type="InterPro" id="IPR001138">
    <property type="entry name" value="Zn2Cys6_DnaBD"/>
</dbReference>
<evidence type="ECO:0000256" key="8">
    <source>
        <dbReference type="SAM" id="MobiDB-lite"/>
    </source>
</evidence>
<keyword evidence="4" id="KW-0805">Transcription regulation</keyword>
<dbReference type="CDD" id="cd00067">
    <property type="entry name" value="GAL4"/>
    <property type="match status" value="1"/>
</dbReference>
<dbReference type="InterPro" id="IPR007219">
    <property type="entry name" value="XnlR_reg_dom"/>
</dbReference>
<evidence type="ECO:0000256" key="6">
    <source>
        <dbReference type="ARBA" id="ARBA00023163"/>
    </source>
</evidence>
<accession>A0A2V1DB77</accession>
<protein>
    <recommendedName>
        <fullName evidence="9">Zn(2)-C6 fungal-type domain-containing protein</fullName>
    </recommendedName>
</protein>